<dbReference type="Gene3D" id="3.30.930.10">
    <property type="entry name" value="Bira Bifunctional Protein, Domain 2"/>
    <property type="match status" value="1"/>
</dbReference>
<dbReference type="InterPro" id="IPR018165">
    <property type="entry name" value="Ala-tRNA-synth_IIc_core"/>
</dbReference>
<dbReference type="EC" id="6.1.1.7" evidence="11"/>
<dbReference type="InterPro" id="IPR018164">
    <property type="entry name" value="Ala-tRNA-synth_IIc_N"/>
</dbReference>
<dbReference type="GO" id="GO:0000049">
    <property type="term" value="F:tRNA binding"/>
    <property type="evidence" value="ECO:0007669"/>
    <property type="project" value="UniProtKB-KW"/>
</dbReference>
<dbReference type="PANTHER" id="PTHR11777:SF9">
    <property type="entry name" value="ALANINE--TRNA LIGASE, CYTOPLASMIC"/>
    <property type="match status" value="1"/>
</dbReference>
<accession>A0A1I5CE40</accession>
<dbReference type="Proteomes" id="UP000198806">
    <property type="component" value="Unassembled WGS sequence"/>
</dbReference>
<feature type="binding site" evidence="11">
    <location>
        <position position="559"/>
    </location>
    <ligand>
        <name>Zn(2+)</name>
        <dbReference type="ChEBI" id="CHEBI:29105"/>
    </ligand>
</feature>
<name>A0A1I5CE40_9FIRM</name>
<comment type="similarity">
    <text evidence="1 11">Belongs to the class-II aminoacyl-tRNA synthetase family.</text>
</comment>
<organism evidence="13 14">
    <name type="scientific">Anaerocolumna aminovalerica</name>
    <dbReference type="NCBI Taxonomy" id="1527"/>
    <lineage>
        <taxon>Bacteria</taxon>
        <taxon>Bacillati</taxon>
        <taxon>Bacillota</taxon>
        <taxon>Clostridia</taxon>
        <taxon>Lachnospirales</taxon>
        <taxon>Lachnospiraceae</taxon>
        <taxon>Anaerocolumna</taxon>
    </lineage>
</organism>
<dbReference type="PANTHER" id="PTHR11777">
    <property type="entry name" value="ALANYL-TRNA SYNTHETASE"/>
    <property type="match status" value="1"/>
</dbReference>
<dbReference type="EMBL" id="FOWD01000003">
    <property type="protein sequence ID" value="SFN85154.1"/>
    <property type="molecule type" value="Genomic_DNA"/>
</dbReference>
<evidence type="ECO:0000256" key="11">
    <source>
        <dbReference type="HAMAP-Rule" id="MF_00036"/>
    </source>
</evidence>
<dbReference type="SMART" id="SM00863">
    <property type="entry name" value="tRNA_SAD"/>
    <property type="match status" value="1"/>
</dbReference>
<dbReference type="InterPro" id="IPR023033">
    <property type="entry name" value="Ala_tRNA_ligase_euk/bac"/>
</dbReference>
<keyword evidence="14" id="KW-1185">Reference proteome</keyword>
<comment type="subcellular location">
    <subcellularLocation>
        <location evidence="11">Cytoplasm</location>
    </subcellularLocation>
</comment>
<feature type="binding site" evidence="11">
    <location>
        <position position="555"/>
    </location>
    <ligand>
        <name>Zn(2+)</name>
        <dbReference type="ChEBI" id="CHEBI:29105"/>
    </ligand>
</feature>
<dbReference type="InterPro" id="IPR018163">
    <property type="entry name" value="Thr/Ala-tRNA-synth_IIc_edit"/>
</dbReference>
<keyword evidence="11" id="KW-0862">Zinc</keyword>
<keyword evidence="7 11" id="KW-0648">Protein biosynthesis</keyword>
<dbReference type="PROSITE" id="PS50860">
    <property type="entry name" value="AA_TRNA_LIGASE_II_ALA"/>
    <property type="match status" value="1"/>
</dbReference>
<dbReference type="RefSeq" id="WP_091684133.1">
    <property type="nucleotide sequence ID" value="NZ_BAABFM010000016.1"/>
</dbReference>
<comment type="catalytic activity">
    <reaction evidence="10 11">
        <text>tRNA(Ala) + L-alanine + ATP = L-alanyl-tRNA(Ala) + AMP + diphosphate</text>
        <dbReference type="Rhea" id="RHEA:12540"/>
        <dbReference type="Rhea" id="RHEA-COMP:9657"/>
        <dbReference type="Rhea" id="RHEA-COMP:9923"/>
        <dbReference type="ChEBI" id="CHEBI:30616"/>
        <dbReference type="ChEBI" id="CHEBI:33019"/>
        <dbReference type="ChEBI" id="CHEBI:57972"/>
        <dbReference type="ChEBI" id="CHEBI:78442"/>
        <dbReference type="ChEBI" id="CHEBI:78497"/>
        <dbReference type="ChEBI" id="CHEBI:456215"/>
        <dbReference type="EC" id="6.1.1.7"/>
    </reaction>
</comment>
<feature type="binding site" evidence="11">
    <location>
        <position position="457"/>
    </location>
    <ligand>
        <name>Zn(2+)</name>
        <dbReference type="ChEBI" id="CHEBI:29105"/>
    </ligand>
</feature>
<evidence type="ECO:0000313" key="13">
    <source>
        <dbReference type="EMBL" id="SFN85154.1"/>
    </source>
</evidence>
<reference evidence="13 14" key="1">
    <citation type="submission" date="2016-10" db="EMBL/GenBank/DDBJ databases">
        <authorList>
            <person name="de Groot N.N."/>
        </authorList>
    </citation>
    <scope>NUCLEOTIDE SEQUENCE [LARGE SCALE GENOMIC DNA]</scope>
    <source>
        <strain evidence="13 14">DSM 1283</strain>
    </source>
</reference>
<dbReference type="InterPro" id="IPR018162">
    <property type="entry name" value="Ala-tRNA-ligase_IIc_anticod-bd"/>
</dbReference>
<dbReference type="SUPFAM" id="SSF55186">
    <property type="entry name" value="ThrRS/AlaRS common domain"/>
    <property type="match status" value="1"/>
</dbReference>
<dbReference type="NCBIfam" id="NF002436">
    <property type="entry name" value="PRK01584.1"/>
    <property type="match status" value="1"/>
</dbReference>
<evidence type="ECO:0000259" key="12">
    <source>
        <dbReference type="PROSITE" id="PS50860"/>
    </source>
</evidence>
<keyword evidence="6 11" id="KW-0694">RNA-binding</keyword>
<dbReference type="HAMAP" id="MF_00036_B">
    <property type="entry name" value="Ala_tRNA_synth_B"/>
    <property type="match status" value="1"/>
</dbReference>
<dbReference type="SUPFAM" id="SSF55681">
    <property type="entry name" value="Class II aaRS and biotin synthetases"/>
    <property type="match status" value="1"/>
</dbReference>
<dbReference type="OrthoDB" id="9803884at2"/>
<proteinExistence type="inferred from homology"/>
<keyword evidence="11" id="KW-0479">Metal-binding</keyword>
<comment type="domain">
    <text evidence="11">Consists of three domains; the N-terminal catalytic domain, the editing domain and the C-terminal C-Ala domain. The editing domain removes incorrectly charged amino acids, while the C-Ala domain, along with tRNA(Ala), serves as a bridge to cooperatively bring together the editing and aminoacylation centers thus stimulating deacylation of misacylated tRNAs.</text>
</comment>
<evidence type="ECO:0000256" key="8">
    <source>
        <dbReference type="ARBA" id="ARBA00023146"/>
    </source>
</evidence>
<dbReference type="Gene3D" id="3.30.54.20">
    <property type="match status" value="1"/>
</dbReference>
<gene>
    <name evidence="11" type="primary">alaS</name>
    <name evidence="13" type="ORF">SAMN04489757_1032</name>
</gene>
<evidence type="ECO:0000256" key="9">
    <source>
        <dbReference type="ARBA" id="ARBA00024779"/>
    </source>
</evidence>
<evidence type="ECO:0000256" key="1">
    <source>
        <dbReference type="ARBA" id="ARBA00008226"/>
    </source>
</evidence>
<dbReference type="AlphaFoldDB" id="A0A1I5CE40"/>
<feature type="binding site" evidence="11">
    <location>
        <position position="453"/>
    </location>
    <ligand>
        <name>Zn(2+)</name>
        <dbReference type="ChEBI" id="CHEBI:29105"/>
    </ligand>
</feature>
<dbReference type="NCBIfam" id="TIGR00344">
    <property type="entry name" value="alaS"/>
    <property type="match status" value="1"/>
</dbReference>
<evidence type="ECO:0000256" key="2">
    <source>
        <dbReference type="ARBA" id="ARBA00022555"/>
    </source>
</evidence>
<keyword evidence="11" id="KW-0963">Cytoplasm</keyword>
<keyword evidence="3 11" id="KW-0436">Ligase</keyword>
<keyword evidence="8 11" id="KW-0030">Aminoacyl-tRNA synthetase</keyword>
<evidence type="ECO:0000256" key="3">
    <source>
        <dbReference type="ARBA" id="ARBA00022598"/>
    </source>
</evidence>
<dbReference type="InterPro" id="IPR012947">
    <property type="entry name" value="tRNA_SAD"/>
</dbReference>
<dbReference type="SUPFAM" id="SSF101353">
    <property type="entry name" value="Putative anticodon-binding domain of alanyl-tRNA synthetase (AlaRS)"/>
    <property type="match status" value="1"/>
</dbReference>
<comment type="cofactor">
    <cofactor evidence="11">
        <name>Zn(2+)</name>
        <dbReference type="ChEBI" id="CHEBI:29105"/>
    </cofactor>
    <text evidence="11">Binds 1 zinc ion per subunit.</text>
</comment>
<dbReference type="GO" id="GO:0140096">
    <property type="term" value="F:catalytic activity, acting on a protein"/>
    <property type="evidence" value="ECO:0007669"/>
    <property type="project" value="UniProtKB-ARBA"/>
</dbReference>
<dbReference type="PRINTS" id="PR00980">
    <property type="entry name" value="TRNASYNTHALA"/>
</dbReference>
<evidence type="ECO:0000313" key="14">
    <source>
        <dbReference type="Proteomes" id="UP000198806"/>
    </source>
</evidence>
<dbReference type="Pfam" id="PF07973">
    <property type="entry name" value="tRNA_SAD"/>
    <property type="match status" value="1"/>
</dbReference>
<dbReference type="InterPro" id="IPR045864">
    <property type="entry name" value="aa-tRNA-synth_II/BPL/LPL"/>
</dbReference>
<dbReference type="GO" id="GO:0002161">
    <property type="term" value="F:aminoacyl-tRNA deacylase activity"/>
    <property type="evidence" value="ECO:0007669"/>
    <property type="project" value="TreeGrafter"/>
</dbReference>
<dbReference type="GO" id="GO:0006419">
    <property type="term" value="P:alanyl-tRNA aminoacylation"/>
    <property type="evidence" value="ECO:0007669"/>
    <property type="project" value="UniProtKB-UniRule"/>
</dbReference>
<dbReference type="InterPro" id="IPR002318">
    <property type="entry name" value="Ala-tRNA-lgiase_IIc"/>
</dbReference>
<evidence type="ECO:0000256" key="4">
    <source>
        <dbReference type="ARBA" id="ARBA00022741"/>
    </source>
</evidence>
<dbReference type="GO" id="GO:0005524">
    <property type="term" value="F:ATP binding"/>
    <property type="evidence" value="ECO:0007669"/>
    <property type="project" value="UniProtKB-UniRule"/>
</dbReference>
<dbReference type="InterPro" id="IPR050058">
    <property type="entry name" value="Ala-tRNA_ligase"/>
</dbReference>
<dbReference type="GO" id="GO:0005829">
    <property type="term" value="C:cytosol"/>
    <property type="evidence" value="ECO:0007669"/>
    <property type="project" value="TreeGrafter"/>
</dbReference>
<dbReference type="STRING" id="1527.SAMN04489757_1032"/>
<sequence>MTAQELRRMYVEFFKERGHCEIASASLLPDNDPTVLFTTAGMHPLVPYLLGESHPQGKRLTNVQKCIRTCDIDEVGDDTHLTFFEMLGNWSLGDYFKEESVSLSFEFLTTVLHIPVERLAVTVFSGDDIVARDDETAKMWKTKGLSDSQIFFYGREENWWGPAGVTGPCGPDTEIFYDMGKESCSEDCGPACHCGKYVEIWNNVFMEYNKNSDGSYEPLHNKNVDTGMGMERVLTILNGKNNVYDTELFIPVMNKLKSLTDISYSDENKRDFRIICEHSRAITFILGDPKRITPSNTEQGYILRRLIRRTIRLIKKHGFPDNILCDLVNVIIQQYKDVYKELGENQNFILDQIEKESCLFRKTLDSGLKKAERYFALLEKDELLSGELAFRLYDTFGFPIEFTMELADERGVRVDITNFEQRFKEHQEKSRQGAEGKFKGGLADASIQTARLHTATHLLNGALRKVLGDSIYQRGSNITEERLRFDFSFTRKLTAEELIEVSRIVNEAIHKSIDVKCVEMTLDEARESNAIGIFDNKYGDRVKVYTIPGYSKEICGGPHAFNTNELGKFIILKEEASSAGVRRIKAKIEYD</sequence>
<dbReference type="GO" id="GO:0016740">
    <property type="term" value="F:transferase activity"/>
    <property type="evidence" value="ECO:0007669"/>
    <property type="project" value="UniProtKB-ARBA"/>
</dbReference>
<evidence type="ECO:0000256" key="5">
    <source>
        <dbReference type="ARBA" id="ARBA00022840"/>
    </source>
</evidence>
<dbReference type="Gene3D" id="3.30.980.10">
    <property type="entry name" value="Threonyl-trna Synthetase, Chain A, domain 2"/>
    <property type="match status" value="1"/>
</dbReference>
<dbReference type="CDD" id="cd00673">
    <property type="entry name" value="AlaRS_core"/>
    <property type="match status" value="1"/>
</dbReference>
<keyword evidence="5 11" id="KW-0067">ATP-binding</keyword>
<evidence type="ECO:0000256" key="6">
    <source>
        <dbReference type="ARBA" id="ARBA00022884"/>
    </source>
</evidence>
<dbReference type="FunFam" id="3.30.980.10:FF:000004">
    <property type="entry name" value="Alanine--tRNA ligase, cytoplasmic"/>
    <property type="match status" value="1"/>
</dbReference>
<keyword evidence="2 11" id="KW-0820">tRNA-binding</keyword>
<evidence type="ECO:0000256" key="10">
    <source>
        <dbReference type="ARBA" id="ARBA00048300"/>
    </source>
</evidence>
<protein>
    <recommendedName>
        <fullName evidence="11">Alanine--tRNA ligase</fullName>
        <ecNumber evidence="11">6.1.1.7</ecNumber>
    </recommendedName>
    <alternativeName>
        <fullName evidence="11">Alanyl-tRNA synthetase</fullName>
        <shortName evidence="11">AlaRS</shortName>
    </alternativeName>
</protein>
<feature type="domain" description="Alanyl-transfer RNA synthetases family profile" evidence="12">
    <location>
        <begin position="1"/>
        <end position="586"/>
    </location>
</feature>
<dbReference type="GO" id="GO:0008270">
    <property type="term" value="F:zinc ion binding"/>
    <property type="evidence" value="ECO:0007669"/>
    <property type="project" value="UniProtKB-UniRule"/>
</dbReference>
<comment type="function">
    <text evidence="9 11">Catalyzes the attachment of alanine to tRNA(Ala) in a two-step reaction: alanine is first activated by ATP to form Ala-AMP and then transferred to the acceptor end of tRNA(Ala). Also edits incorrectly charged Ser-tRNA(Ala) and Gly-tRNA(Ala) via its editing domain.</text>
</comment>
<keyword evidence="4 11" id="KW-0547">Nucleotide-binding</keyword>
<dbReference type="Pfam" id="PF01411">
    <property type="entry name" value="tRNA-synt_2c"/>
    <property type="match status" value="1"/>
</dbReference>
<evidence type="ECO:0000256" key="7">
    <source>
        <dbReference type="ARBA" id="ARBA00022917"/>
    </source>
</evidence>
<dbReference type="GO" id="GO:0004813">
    <property type="term" value="F:alanine-tRNA ligase activity"/>
    <property type="evidence" value="ECO:0007669"/>
    <property type="project" value="UniProtKB-UniRule"/>
</dbReference>